<name>A0ABY1K0B6_9BACL</name>
<accession>A0ABY1K0B6</accession>
<dbReference type="EMBL" id="FTNK01000006">
    <property type="protein sequence ID" value="SIR07245.1"/>
    <property type="molecule type" value="Genomic_DNA"/>
</dbReference>
<reference evidence="2 3" key="1">
    <citation type="submission" date="2017-01" db="EMBL/GenBank/DDBJ databases">
        <authorList>
            <person name="Varghese N."/>
            <person name="Submissions S."/>
        </authorList>
    </citation>
    <scope>NUCLEOTIDE SEQUENCE [LARGE SCALE GENOMIC DNA]</scope>
    <source>
        <strain evidence="2 3">ATCC 23464</strain>
    </source>
</reference>
<feature type="transmembrane region" description="Helical" evidence="1">
    <location>
        <begin position="16"/>
        <end position="36"/>
    </location>
</feature>
<comment type="caution">
    <text evidence="2">The sequence shown here is derived from an EMBL/GenBank/DDBJ whole genome shotgun (WGS) entry which is preliminary data.</text>
</comment>
<proteinExistence type="predicted"/>
<sequence length="71" mass="8066">MGDEDNRLVFSHKPYYLLYFIAFDLSSIMIYLYPLISFGLHSVYNWSTNYTVDLKSVSSLSAALLSADCNA</sequence>
<evidence type="ECO:0000313" key="3">
    <source>
        <dbReference type="Proteomes" id="UP000186666"/>
    </source>
</evidence>
<evidence type="ECO:0000313" key="2">
    <source>
        <dbReference type="EMBL" id="SIR07245.1"/>
    </source>
</evidence>
<keyword evidence="1" id="KW-0812">Transmembrane</keyword>
<evidence type="ECO:0000256" key="1">
    <source>
        <dbReference type="SAM" id="Phobius"/>
    </source>
</evidence>
<organism evidence="2 3">
    <name type="scientific">Paenibacillus macquariensis</name>
    <dbReference type="NCBI Taxonomy" id="948756"/>
    <lineage>
        <taxon>Bacteria</taxon>
        <taxon>Bacillati</taxon>
        <taxon>Bacillota</taxon>
        <taxon>Bacilli</taxon>
        <taxon>Bacillales</taxon>
        <taxon>Paenibacillaceae</taxon>
        <taxon>Paenibacillus</taxon>
    </lineage>
</organism>
<keyword evidence="1" id="KW-0472">Membrane</keyword>
<gene>
    <name evidence="2" type="ORF">SAMN05421578_106273</name>
</gene>
<keyword evidence="1" id="KW-1133">Transmembrane helix</keyword>
<keyword evidence="3" id="KW-1185">Reference proteome</keyword>
<dbReference type="Proteomes" id="UP000186666">
    <property type="component" value="Unassembled WGS sequence"/>
</dbReference>
<protein>
    <submittedName>
        <fullName evidence="2">Uncharacterized protein</fullName>
    </submittedName>
</protein>